<evidence type="ECO:0000256" key="2">
    <source>
        <dbReference type="ARBA" id="ARBA00004766"/>
    </source>
</evidence>
<keyword evidence="6 16" id="KW-0028">Amino-acid biosynthesis</keyword>
<feature type="binding site" evidence="14">
    <location>
        <begin position="212"/>
        <end position="213"/>
    </location>
    <ligand>
        <name>ATP</name>
        <dbReference type="ChEBI" id="CHEBI:30616"/>
    </ligand>
</feature>
<dbReference type="PANTHER" id="PTHR21499">
    <property type="entry name" value="ASPARTATE KINASE"/>
    <property type="match status" value="1"/>
</dbReference>
<comment type="function">
    <text evidence="1">Catalyzes the phosphorylation of the beta-carboxyl group of aspartic acid with ATP to yield 4-phospho-L-aspartate, which is involved in the branched biosynthetic pathway leading to the biosynthesis of amino acids threonine, isoleucine and methionine.</text>
</comment>
<evidence type="ECO:0000256" key="11">
    <source>
        <dbReference type="ARBA" id="ARBA00022915"/>
    </source>
</evidence>
<dbReference type="InterPro" id="IPR001341">
    <property type="entry name" value="Asp_kinase"/>
</dbReference>
<dbReference type="InterPro" id="IPR027795">
    <property type="entry name" value="CASTOR_ACT_dom"/>
</dbReference>
<reference evidence="18 19" key="1">
    <citation type="submission" date="2019-03" db="EMBL/GenBank/DDBJ databases">
        <title>Genomic Encyclopedia of Type Strains, Phase IV (KMG-IV): sequencing the most valuable type-strain genomes for metagenomic binning, comparative biology and taxonomic classification.</title>
        <authorList>
            <person name="Goeker M."/>
        </authorList>
    </citation>
    <scope>NUCLEOTIDE SEQUENCE [LARGE SCALE GENOMIC DNA]</scope>
    <source>
        <strain evidence="18 19">DSM 26752</strain>
    </source>
</reference>
<accession>A0A4R3KWJ9</accession>
<name>A0A4R3KWJ9_9FIRM</name>
<dbReference type="InterPro" id="IPR045865">
    <property type="entry name" value="ACT-like_dom_sf"/>
</dbReference>
<keyword evidence="19" id="KW-1185">Reference proteome</keyword>
<proteinExistence type="inferred from homology"/>
<dbReference type="NCBIfam" id="NF006068">
    <property type="entry name" value="PRK08210.1"/>
    <property type="match status" value="1"/>
</dbReference>
<dbReference type="AlphaFoldDB" id="A0A4R3KWJ9"/>
<evidence type="ECO:0000256" key="8">
    <source>
        <dbReference type="ARBA" id="ARBA00022741"/>
    </source>
</evidence>
<dbReference type="PANTHER" id="PTHR21499:SF3">
    <property type="entry name" value="ASPARTOKINASE"/>
    <property type="match status" value="1"/>
</dbReference>
<comment type="pathway">
    <text evidence="4 16">Amino-acid biosynthesis; L-threonine biosynthesis; L-threonine from L-aspartate: step 1/5.</text>
</comment>
<dbReference type="GO" id="GO:0009088">
    <property type="term" value="P:threonine biosynthetic process"/>
    <property type="evidence" value="ECO:0007669"/>
    <property type="project" value="UniProtKB-UniPathway"/>
</dbReference>
<dbReference type="InterPro" id="IPR018042">
    <property type="entry name" value="Aspartate_kinase_CS"/>
</dbReference>
<dbReference type="GO" id="GO:0019877">
    <property type="term" value="P:diaminopimelate biosynthetic process"/>
    <property type="evidence" value="ECO:0007669"/>
    <property type="project" value="UniProtKB-KW"/>
</dbReference>
<feature type="domain" description="ACT" evidence="17">
    <location>
        <begin position="344"/>
        <end position="404"/>
    </location>
</feature>
<comment type="pathway">
    <text evidence="3 16">Amino-acid biosynthesis; L-methionine biosynthesis via de novo pathway; L-homoserine from L-aspartate: step 1/3.</text>
</comment>
<dbReference type="RefSeq" id="WP_132027328.1">
    <property type="nucleotide sequence ID" value="NZ_CP068564.1"/>
</dbReference>
<evidence type="ECO:0000313" key="19">
    <source>
        <dbReference type="Proteomes" id="UP000294567"/>
    </source>
</evidence>
<evidence type="ECO:0000256" key="13">
    <source>
        <dbReference type="ARBA" id="ARBA00047872"/>
    </source>
</evidence>
<comment type="similarity">
    <text evidence="5 15">Belongs to the aspartokinase family.</text>
</comment>
<dbReference type="Pfam" id="PF00696">
    <property type="entry name" value="AA_kinase"/>
    <property type="match status" value="1"/>
</dbReference>
<evidence type="ECO:0000256" key="4">
    <source>
        <dbReference type="ARBA" id="ARBA00005139"/>
    </source>
</evidence>
<dbReference type="PIRSF" id="PIRSF000726">
    <property type="entry name" value="Asp_kin"/>
    <property type="match status" value="1"/>
</dbReference>
<dbReference type="Proteomes" id="UP000294567">
    <property type="component" value="Unassembled WGS sequence"/>
</dbReference>
<evidence type="ECO:0000256" key="3">
    <source>
        <dbReference type="ARBA" id="ARBA00004986"/>
    </source>
</evidence>
<dbReference type="PROSITE" id="PS51671">
    <property type="entry name" value="ACT"/>
    <property type="match status" value="1"/>
</dbReference>
<organism evidence="18 19">
    <name type="scientific">Keratinibaculum paraultunense</name>
    <dbReference type="NCBI Taxonomy" id="1278232"/>
    <lineage>
        <taxon>Bacteria</taxon>
        <taxon>Bacillati</taxon>
        <taxon>Bacillota</taxon>
        <taxon>Tissierellia</taxon>
        <taxon>Tissierellales</taxon>
        <taxon>Tepidimicrobiaceae</taxon>
        <taxon>Keratinibaculum</taxon>
    </lineage>
</organism>
<keyword evidence="7 15" id="KW-0808">Transferase</keyword>
<dbReference type="InterPro" id="IPR005260">
    <property type="entry name" value="Asp_kin_monofn"/>
</dbReference>
<evidence type="ECO:0000256" key="12">
    <source>
        <dbReference type="ARBA" id="ARBA00023154"/>
    </source>
</evidence>
<comment type="caution">
    <text evidence="18">The sequence shown here is derived from an EMBL/GenBank/DDBJ whole genome shotgun (WGS) entry which is preliminary data.</text>
</comment>
<feature type="binding site" evidence="14">
    <location>
        <position position="77"/>
    </location>
    <ligand>
        <name>substrate</name>
    </ligand>
</feature>
<dbReference type="FunFam" id="3.40.1160.10:FF:000002">
    <property type="entry name" value="Aspartokinase"/>
    <property type="match status" value="1"/>
</dbReference>
<gene>
    <name evidence="18" type="ORF">EDD65_105184</name>
</gene>
<evidence type="ECO:0000256" key="16">
    <source>
        <dbReference type="RuleBase" id="RU004249"/>
    </source>
</evidence>
<feature type="binding site" evidence="14">
    <location>
        <begin position="176"/>
        <end position="177"/>
    </location>
    <ligand>
        <name>ATP</name>
        <dbReference type="ChEBI" id="CHEBI:30616"/>
    </ligand>
</feature>
<dbReference type="EMBL" id="SMAE01000005">
    <property type="protein sequence ID" value="TCS89710.1"/>
    <property type="molecule type" value="Genomic_DNA"/>
</dbReference>
<evidence type="ECO:0000256" key="14">
    <source>
        <dbReference type="PIRSR" id="PIRSR000726-1"/>
    </source>
</evidence>
<dbReference type="GO" id="GO:0005829">
    <property type="term" value="C:cytosol"/>
    <property type="evidence" value="ECO:0007669"/>
    <property type="project" value="TreeGrafter"/>
</dbReference>
<dbReference type="Pfam" id="PF13840">
    <property type="entry name" value="ACT_7"/>
    <property type="match status" value="1"/>
</dbReference>
<keyword evidence="10 14" id="KW-0067">ATP-binding</keyword>
<sequence>MNIVVQKFGGTSVSSVESRNKATNKIIKKYEEGNKIVVVVSAMGRKGDPYATDTLLGLINPKIISNREIDLLISCGEIISAVILANHICERGYEAVVLTGFQAGIITNSNFGNADIIDVNPDRILNYLEENKIVVVAGFQGSNKFGEITTLGRGGSDITAVALGKALNCNYVEIFTDVDGIMTADPNIVPNAKVIKKMCYSEVYQLAEDGAKVIHPRAVEMAQQSNIPLIIKNTYSDSEGTSIEEVNVNFINNRKELFNEKIITAITYKKGRVQFIISLSDDESNVNKLMDEITSNGISLDLINFLVDKKIFTIDENNKDKLISILNKGNFEYKIVENCCKISVIGYKMRGIPGVMARIVKALSKENIKILQTSDSHNTIWCLIKEEDTNKALKALHNEFKLYE</sequence>
<dbReference type="InterPro" id="IPR036393">
    <property type="entry name" value="AceGlu_kinase-like_sf"/>
</dbReference>
<feature type="binding site" evidence="14">
    <location>
        <begin position="7"/>
        <end position="10"/>
    </location>
    <ligand>
        <name>ATP</name>
        <dbReference type="ChEBI" id="CHEBI:30616"/>
    </ligand>
</feature>
<dbReference type="UniPathway" id="UPA00051">
    <property type="reaction ID" value="UER00462"/>
</dbReference>
<dbReference type="Gene3D" id="3.40.1160.10">
    <property type="entry name" value="Acetylglutamate kinase-like"/>
    <property type="match status" value="1"/>
</dbReference>
<dbReference type="OrthoDB" id="9799110at2"/>
<dbReference type="Gene3D" id="3.30.2130.10">
    <property type="entry name" value="VC0802-like"/>
    <property type="match status" value="1"/>
</dbReference>
<evidence type="ECO:0000256" key="1">
    <source>
        <dbReference type="ARBA" id="ARBA00003121"/>
    </source>
</evidence>
<evidence type="ECO:0000256" key="6">
    <source>
        <dbReference type="ARBA" id="ARBA00022605"/>
    </source>
</evidence>
<dbReference type="NCBIfam" id="TIGR00657">
    <property type="entry name" value="asp_kinases"/>
    <property type="match status" value="1"/>
</dbReference>
<dbReference type="PROSITE" id="PS00324">
    <property type="entry name" value="ASPARTOKINASE"/>
    <property type="match status" value="1"/>
</dbReference>
<dbReference type="InterPro" id="IPR001048">
    <property type="entry name" value="Asp/Glu/Uridylate_kinase"/>
</dbReference>
<dbReference type="CDD" id="cd04937">
    <property type="entry name" value="ACT_AKi-DapG-BS_2"/>
    <property type="match status" value="1"/>
</dbReference>
<dbReference type="EC" id="2.7.2.4" evidence="15"/>
<comment type="catalytic activity">
    <reaction evidence="13 15">
        <text>L-aspartate + ATP = 4-phospho-L-aspartate + ADP</text>
        <dbReference type="Rhea" id="RHEA:23776"/>
        <dbReference type="ChEBI" id="CHEBI:29991"/>
        <dbReference type="ChEBI" id="CHEBI:30616"/>
        <dbReference type="ChEBI" id="CHEBI:57535"/>
        <dbReference type="ChEBI" id="CHEBI:456216"/>
        <dbReference type="EC" id="2.7.2.4"/>
    </reaction>
</comment>
<evidence type="ECO:0000256" key="7">
    <source>
        <dbReference type="ARBA" id="ARBA00022679"/>
    </source>
</evidence>
<evidence type="ECO:0000259" key="17">
    <source>
        <dbReference type="PROSITE" id="PS51671"/>
    </source>
</evidence>
<dbReference type="GO" id="GO:0009090">
    <property type="term" value="P:homoserine biosynthetic process"/>
    <property type="evidence" value="ECO:0007669"/>
    <property type="project" value="TreeGrafter"/>
</dbReference>
<keyword evidence="9 15" id="KW-0418">Kinase</keyword>
<evidence type="ECO:0000256" key="9">
    <source>
        <dbReference type="ARBA" id="ARBA00022777"/>
    </source>
</evidence>
<dbReference type="UniPathway" id="UPA00050">
    <property type="reaction ID" value="UER00461"/>
</dbReference>
<dbReference type="SUPFAM" id="SSF55021">
    <property type="entry name" value="ACT-like"/>
    <property type="match status" value="2"/>
</dbReference>
<evidence type="ECO:0000256" key="10">
    <source>
        <dbReference type="ARBA" id="ARBA00022840"/>
    </source>
</evidence>
<evidence type="ECO:0000313" key="18">
    <source>
        <dbReference type="EMBL" id="TCS89710.1"/>
    </source>
</evidence>
<dbReference type="GO" id="GO:0009089">
    <property type="term" value="P:lysine biosynthetic process via diaminopimelate"/>
    <property type="evidence" value="ECO:0007669"/>
    <property type="project" value="UniProtKB-UniPathway"/>
</dbReference>
<evidence type="ECO:0000256" key="15">
    <source>
        <dbReference type="RuleBase" id="RU003448"/>
    </source>
</evidence>
<dbReference type="InterPro" id="IPR002912">
    <property type="entry name" value="ACT_dom"/>
</dbReference>
<dbReference type="GO" id="GO:0004072">
    <property type="term" value="F:aspartate kinase activity"/>
    <property type="evidence" value="ECO:0007669"/>
    <property type="project" value="UniProtKB-EC"/>
</dbReference>
<evidence type="ECO:0000256" key="5">
    <source>
        <dbReference type="ARBA" id="ARBA00010122"/>
    </source>
</evidence>
<dbReference type="GO" id="GO:0005524">
    <property type="term" value="F:ATP binding"/>
    <property type="evidence" value="ECO:0007669"/>
    <property type="project" value="UniProtKB-KW"/>
</dbReference>
<dbReference type="SUPFAM" id="SSF53633">
    <property type="entry name" value="Carbamate kinase-like"/>
    <property type="match status" value="1"/>
</dbReference>
<keyword evidence="11" id="KW-0220">Diaminopimelate biosynthesis</keyword>
<dbReference type="UniPathway" id="UPA00034">
    <property type="reaction ID" value="UER00015"/>
</dbReference>
<keyword evidence="12" id="KW-0457">Lysine biosynthesis</keyword>
<comment type="pathway">
    <text evidence="2 16">Amino-acid biosynthesis; L-lysine biosynthesis via DAP pathway; (S)-tetrahydrodipicolinate from L-aspartate: step 1/4.</text>
</comment>
<protein>
    <recommendedName>
        <fullName evidence="15">Aspartokinase</fullName>
        <ecNumber evidence="15">2.7.2.4</ecNumber>
    </recommendedName>
</protein>
<keyword evidence="8 14" id="KW-0547">Nucleotide-binding</keyword>